<evidence type="ECO:0000313" key="8">
    <source>
        <dbReference type="Proteomes" id="UP001158576"/>
    </source>
</evidence>
<sequence length="256" mass="29785">MFRRLEEFVTSYGNFGKCFNCDDPCESTGVIRGRRFCEGCKELNYPKEDTIFRESDATFKCRAENCGAEKLSFREFFIGSCCEAALAKEPYDFIAAKDEHEIINKIYLQTKKERHSSLTASFFAKRELRSARESLKKAQENVLTAEDKCKSTALNVCKLRSLHEKSEKRVLLVTKVAFQRHVLYSEWPAAKKARHDEVNEKHQCRICLHPYDDDRQEAIIIPCAHKFCFYCIAALHEKKCPNCRAYFTVKDVYKTH</sequence>
<feature type="domain" description="RING-type" evidence="6">
    <location>
        <begin position="204"/>
        <end position="244"/>
    </location>
</feature>
<keyword evidence="8" id="KW-1185">Reference proteome</keyword>
<keyword evidence="2 4" id="KW-0863">Zinc-finger</keyword>
<reference evidence="7 8" key="1">
    <citation type="submission" date="2021-04" db="EMBL/GenBank/DDBJ databases">
        <authorList>
            <person name="Bliznina A."/>
        </authorList>
    </citation>
    <scope>NUCLEOTIDE SEQUENCE [LARGE SCALE GENOMIC DNA]</scope>
</reference>
<evidence type="ECO:0000256" key="2">
    <source>
        <dbReference type="ARBA" id="ARBA00022771"/>
    </source>
</evidence>
<feature type="coiled-coil region" evidence="5">
    <location>
        <begin position="121"/>
        <end position="148"/>
    </location>
</feature>
<evidence type="ECO:0000313" key="7">
    <source>
        <dbReference type="EMBL" id="CAG5105255.1"/>
    </source>
</evidence>
<dbReference type="SMART" id="SM00184">
    <property type="entry name" value="RING"/>
    <property type="match status" value="1"/>
</dbReference>
<dbReference type="Gene3D" id="3.30.40.10">
    <property type="entry name" value="Zinc/RING finger domain, C3HC4 (zinc finger)"/>
    <property type="match status" value="1"/>
</dbReference>
<dbReference type="InterPro" id="IPR013083">
    <property type="entry name" value="Znf_RING/FYVE/PHD"/>
</dbReference>
<organism evidence="7 8">
    <name type="scientific">Oikopleura dioica</name>
    <name type="common">Tunicate</name>
    <dbReference type="NCBI Taxonomy" id="34765"/>
    <lineage>
        <taxon>Eukaryota</taxon>
        <taxon>Metazoa</taxon>
        <taxon>Chordata</taxon>
        <taxon>Tunicata</taxon>
        <taxon>Appendicularia</taxon>
        <taxon>Copelata</taxon>
        <taxon>Oikopleuridae</taxon>
        <taxon>Oikopleura</taxon>
    </lineage>
</organism>
<keyword evidence="1" id="KW-0479">Metal-binding</keyword>
<dbReference type="EMBL" id="OU015566">
    <property type="protein sequence ID" value="CAG5105255.1"/>
    <property type="molecule type" value="Genomic_DNA"/>
</dbReference>
<dbReference type="SUPFAM" id="SSF57850">
    <property type="entry name" value="RING/U-box"/>
    <property type="match status" value="1"/>
</dbReference>
<dbReference type="InterPro" id="IPR001841">
    <property type="entry name" value="Znf_RING"/>
</dbReference>
<gene>
    <name evidence="7" type="ORF">OKIOD_LOCUS10731</name>
</gene>
<evidence type="ECO:0000256" key="1">
    <source>
        <dbReference type="ARBA" id="ARBA00022723"/>
    </source>
</evidence>
<name>A0ABN7STU7_OIKDI</name>
<accession>A0ABN7STU7</accession>
<protein>
    <submittedName>
        <fullName evidence="7">Oidioi.mRNA.OKI2018_I69.chr1.g1966.t1.cds</fullName>
    </submittedName>
</protein>
<dbReference type="InterPro" id="IPR017907">
    <property type="entry name" value="Znf_RING_CS"/>
</dbReference>
<keyword evidence="5" id="KW-0175">Coiled coil</keyword>
<keyword evidence="3" id="KW-0862">Zinc</keyword>
<dbReference type="Pfam" id="PF13920">
    <property type="entry name" value="zf-C3HC4_3"/>
    <property type="match status" value="1"/>
</dbReference>
<evidence type="ECO:0000256" key="4">
    <source>
        <dbReference type="PROSITE-ProRule" id="PRU00175"/>
    </source>
</evidence>
<evidence type="ECO:0000259" key="6">
    <source>
        <dbReference type="PROSITE" id="PS50089"/>
    </source>
</evidence>
<dbReference type="PROSITE" id="PS00518">
    <property type="entry name" value="ZF_RING_1"/>
    <property type="match status" value="1"/>
</dbReference>
<dbReference type="Proteomes" id="UP001158576">
    <property type="component" value="Chromosome 1"/>
</dbReference>
<proteinExistence type="predicted"/>
<evidence type="ECO:0000256" key="3">
    <source>
        <dbReference type="ARBA" id="ARBA00022833"/>
    </source>
</evidence>
<evidence type="ECO:0000256" key="5">
    <source>
        <dbReference type="SAM" id="Coils"/>
    </source>
</evidence>
<dbReference type="PROSITE" id="PS50089">
    <property type="entry name" value="ZF_RING_2"/>
    <property type="match status" value="1"/>
</dbReference>